<organism evidence="2 3">
    <name type="scientific">Phytophthora nicotianae P1976</name>
    <dbReference type="NCBI Taxonomy" id="1317066"/>
    <lineage>
        <taxon>Eukaryota</taxon>
        <taxon>Sar</taxon>
        <taxon>Stramenopiles</taxon>
        <taxon>Oomycota</taxon>
        <taxon>Peronosporomycetes</taxon>
        <taxon>Peronosporales</taxon>
        <taxon>Peronosporaceae</taxon>
        <taxon>Phytophthora</taxon>
    </lineage>
</organism>
<gene>
    <name evidence="2" type="ORF">F444_18044</name>
</gene>
<evidence type="ECO:0000313" key="3">
    <source>
        <dbReference type="Proteomes" id="UP000028582"/>
    </source>
</evidence>
<feature type="compositionally biased region" description="Basic and acidic residues" evidence="1">
    <location>
        <begin position="112"/>
        <end position="122"/>
    </location>
</feature>
<comment type="caution">
    <text evidence="2">The sequence shown here is derived from an EMBL/GenBank/DDBJ whole genome shotgun (WGS) entry which is preliminary data.</text>
</comment>
<protein>
    <submittedName>
        <fullName evidence="2">Uncharacterized protein</fullName>
    </submittedName>
</protein>
<evidence type="ECO:0000313" key="2">
    <source>
        <dbReference type="EMBL" id="ETO64423.1"/>
    </source>
</evidence>
<dbReference type="Proteomes" id="UP000028582">
    <property type="component" value="Unassembled WGS sequence"/>
</dbReference>
<sequence>MEEKLDDLFPNIIAEATSLRHNQEIDNTIEPRHPVNTALVDAVEAALASAGISQMVRSVQAMQNKSHYIYEALGNVGVLTTDSRARVPSPRTNSSLSNEVIAQGLDLPTNSEDQHSEPEAQQ</sequence>
<name>A0A080ZCR2_PHYNI</name>
<feature type="compositionally biased region" description="Polar residues" evidence="1">
    <location>
        <begin position="90"/>
        <end position="100"/>
    </location>
</feature>
<feature type="region of interest" description="Disordered" evidence="1">
    <location>
        <begin position="84"/>
        <end position="122"/>
    </location>
</feature>
<accession>A0A080ZCR2</accession>
<proteinExistence type="predicted"/>
<dbReference type="AlphaFoldDB" id="A0A080ZCR2"/>
<dbReference type="EMBL" id="ANJA01003272">
    <property type="protein sequence ID" value="ETO64423.1"/>
    <property type="molecule type" value="Genomic_DNA"/>
</dbReference>
<feature type="non-terminal residue" evidence="2">
    <location>
        <position position="122"/>
    </location>
</feature>
<reference evidence="2 3" key="1">
    <citation type="submission" date="2013-11" db="EMBL/GenBank/DDBJ databases">
        <title>The Genome Sequence of Phytophthora parasitica P1976.</title>
        <authorList>
            <consortium name="The Broad Institute Genomics Platform"/>
            <person name="Russ C."/>
            <person name="Tyler B."/>
            <person name="Panabieres F."/>
            <person name="Shan W."/>
            <person name="Tripathy S."/>
            <person name="Grunwald N."/>
            <person name="Machado M."/>
            <person name="Johnson C.S."/>
            <person name="Walker B."/>
            <person name="Young S."/>
            <person name="Zeng Q."/>
            <person name="Gargeya S."/>
            <person name="Fitzgerald M."/>
            <person name="Haas B."/>
            <person name="Abouelleil A."/>
            <person name="Allen A.W."/>
            <person name="Alvarado L."/>
            <person name="Arachchi H.M."/>
            <person name="Berlin A.M."/>
            <person name="Chapman S.B."/>
            <person name="Gainer-Dewar J."/>
            <person name="Goldberg J."/>
            <person name="Griggs A."/>
            <person name="Gujja S."/>
            <person name="Hansen M."/>
            <person name="Howarth C."/>
            <person name="Imamovic A."/>
            <person name="Ireland A."/>
            <person name="Larimer J."/>
            <person name="McCowan C."/>
            <person name="Murphy C."/>
            <person name="Pearson M."/>
            <person name="Poon T.W."/>
            <person name="Priest M."/>
            <person name="Roberts A."/>
            <person name="Saif S."/>
            <person name="Shea T."/>
            <person name="Sisk P."/>
            <person name="Sykes S."/>
            <person name="Wortman J."/>
            <person name="Nusbaum C."/>
            <person name="Birren B."/>
        </authorList>
    </citation>
    <scope>NUCLEOTIDE SEQUENCE [LARGE SCALE GENOMIC DNA]</scope>
    <source>
        <strain evidence="2 3">P1976</strain>
    </source>
</reference>
<evidence type="ECO:0000256" key="1">
    <source>
        <dbReference type="SAM" id="MobiDB-lite"/>
    </source>
</evidence>